<name>A0A2P2P7H0_RHIMU</name>
<protein>
    <submittedName>
        <fullName evidence="1">Uncharacterized protein</fullName>
    </submittedName>
</protein>
<dbReference type="EMBL" id="GGEC01070220">
    <property type="protein sequence ID" value="MBX50704.1"/>
    <property type="molecule type" value="Transcribed_RNA"/>
</dbReference>
<accession>A0A2P2P7H0</accession>
<sequence>MILLLLFSLQTHGYTYKSLTKKKKALKTIKRKRH</sequence>
<dbReference type="AlphaFoldDB" id="A0A2P2P7H0"/>
<organism evidence="1">
    <name type="scientific">Rhizophora mucronata</name>
    <name type="common">Asiatic mangrove</name>
    <dbReference type="NCBI Taxonomy" id="61149"/>
    <lineage>
        <taxon>Eukaryota</taxon>
        <taxon>Viridiplantae</taxon>
        <taxon>Streptophyta</taxon>
        <taxon>Embryophyta</taxon>
        <taxon>Tracheophyta</taxon>
        <taxon>Spermatophyta</taxon>
        <taxon>Magnoliopsida</taxon>
        <taxon>eudicotyledons</taxon>
        <taxon>Gunneridae</taxon>
        <taxon>Pentapetalae</taxon>
        <taxon>rosids</taxon>
        <taxon>fabids</taxon>
        <taxon>Malpighiales</taxon>
        <taxon>Rhizophoraceae</taxon>
        <taxon>Rhizophora</taxon>
    </lineage>
</organism>
<evidence type="ECO:0000313" key="1">
    <source>
        <dbReference type="EMBL" id="MBX50704.1"/>
    </source>
</evidence>
<reference evidence="1" key="1">
    <citation type="submission" date="2018-02" db="EMBL/GenBank/DDBJ databases">
        <title>Rhizophora mucronata_Transcriptome.</title>
        <authorList>
            <person name="Meera S.P."/>
            <person name="Sreeshan A."/>
            <person name="Augustine A."/>
        </authorList>
    </citation>
    <scope>NUCLEOTIDE SEQUENCE</scope>
    <source>
        <tissue evidence="1">Leaf</tissue>
    </source>
</reference>
<proteinExistence type="predicted"/>